<protein>
    <submittedName>
        <fullName evidence="3">AMP-dependent synthetase and ligase</fullName>
    </submittedName>
</protein>
<dbReference type="SUPFAM" id="SSF56801">
    <property type="entry name" value="Acetyl-CoA synthetase-like"/>
    <property type="match status" value="1"/>
</dbReference>
<feature type="domain" description="AMP-binding enzyme C-terminal" evidence="2">
    <location>
        <begin position="399"/>
        <end position="474"/>
    </location>
</feature>
<dbReference type="eggNOG" id="COG0318">
    <property type="taxonomic scope" value="Bacteria"/>
</dbReference>
<dbReference type="RefSeq" id="WP_017987874.1">
    <property type="nucleotide sequence ID" value="NZ_AQUL01000002.1"/>
</dbReference>
<dbReference type="PATRIC" id="fig|1068978.7.peg.3400"/>
<dbReference type="GO" id="GO:0031956">
    <property type="term" value="F:medium-chain fatty acid-CoA ligase activity"/>
    <property type="evidence" value="ECO:0007669"/>
    <property type="project" value="TreeGrafter"/>
</dbReference>
<dbReference type="Pfam" id="PF00501">
    <property type="entry name" value="AMP-binding"/>
    <property type="match status" value="1"/>
</dbReference>
<organism evidence="3 4">
    <name type="scientific">Amycolatopsis methanolica 239</name>
    <dbReference type="NCBI Taxonomy" id="1068978"/>
    <lineage>
        <taxon>Bacteria</taxon>
        <taxon>Bacillati</taxon>
        <taxon>Actinomycetota</taxon>
        <taxon>Actinomycetes</taxon>
        <taxon>Pseudonocardiales</taxon>
        <taxon>Pseudonocardiaceae</taxon>
        <taxon>Amycolatopsis</taxon>
        <taxon>Amycolatopsis methanolica group</taxon>
    </lineage>
</organism>
<evidence type="ECO:0000313" key="4">
    <source>
        <dbReference type="Proteomes" id="UP000062973"/>
    </source>
</evidence>
<dbReference type="Gene3D" id="3.40.50.12780">
    <property type="entry name" value="N-terminal domain of ligase-like"/>
    <property type="match status" value="1"/>
</dbReference>
<evidence type="ECO:0000259" key="1">
    <source>
        <dbReference type="Pfam" id="PF00501"/>
    </source>
</evidence>
<name>A0A076MRJ7_AMYME</name>
<dbReference type="HOGENOM" id="CLU_000022_59_0_11"/>
<keyword evidence="3" id="KW-0436">Ligase</keyword>
<feature type="domain" description="AMP-dependent synthetase/ligase" evidence="1">
    <location>
        <begin position="13"/>
        <end position="352"/>
    </location>
</feature>
<keyword evidence="4" id="KW-1185">Reference proteome</keyword>
<dbReference type="PANTHER" id="PTHR43201:SF32">
    <property type="entry name" value="2-SUCCINYLBENZOATE--COA LIGASE, CHLOROPLASTIC_PEROXISOMAL"/>
    <property type="match status" value="1"/>
</dbReference>
<dbReference type="Pfam" id="PF13193">
    <property type="entry name" value="AMP-binding_C"/>
    <property type="match status" value="1"/>
</dbReference>
<dbReference type="EMBL" id="CP009110">
    <property type="protein sequence ID" value="AIJ23274.1"/>
    <property type="molecule type" value="Genomic_DNA"/>
</dbReference>
<proteinExistence type="predicted"/>
<evidence type="ECO:0000259" key="2">
    <source>
        <dbReference type="Pfam" id="PF13193"/>
    </source>
</evidence>
<gene>
    <name evidence="3" type="primary">fadD</name>
    <name evidence="3" type="ORF">AMETH_3182</name>
</gene>
<dbReference type="InterPro" id="IPR025110">
    <property type="entry name" value="AMP-bd_C"/>
</dbReference>
<dbReference type="InterPro" id="IPR000873">
    <property type="entry name" value="AMP-dep_synth/lig_dom"/>
</dbReference>
<dbReference type="PANTHER" id="PTHR43201">
    <property type="entry name" value="ACYL-COA SYNTHETASE"/>
    <property type="match status" value="1"/>
</dbReference>
<dbReference type="STRING" id="1068978.AMETH_3182"/>
<reference evidence="3 4" key="1">
    <citation type="submission" date="2014-07" db="EMBL/GenBank/DDBJ databases">
        <title>Whole Genome Sequence of the Amycolatopsis methanolica 239.</title>
        <authorList>
            <person name="Tang B."/>
        </authorList>
    </citation>
    <scope>NUCLEOTIDE SEQUENCE [LARGE SCALE GENOMIC DNA]</scope>
    <source>
        <strain evidence="3 4">239</strain>
    </source>
</reference>
<dbReference type="Proteomes" id="UP000062973">
    <property type="component" value="Chromosome"/>
</dbReference>
<dbReference type="GO" id="GO:0006631">
    <property type="term" value="P:fatty acid metabolic process"/>
    <property type="evidence" value="ECO:0007669"/>
    <property type="project" value="TreeGrafter"/>
</dbReference>
<dbReference type="AlphaFoldDB" id="A0A076MRJ7"/>
<dbReference type="OrthoDB" id="3564926at2"/>
<dbReference type="KEGG" id="amq:AMETH_3182"/>
<dbReference type="InterPro" id="IPR042099">
    <property type="entry name" value="ANL_N_sf"/>
</dbReference>
<accession>A0A076MRJ7</accession>
<evidence type="ECO:0000313" key="3">
    <source>
        <dbReference type="EMBL" id="AIJ23274.1"/>
    </source>
</evidence>
<sequence>MNIAMLLDMVADAAGDRRAVGKATYAELRDQARAVAAHVTGRDARRLVLAGLNTDAIPAMVFGAAQARVPFTAVNYRLADDRLRDVLGRAAPAVVVADEQTRPRVEGVAGLDFATEAELLAPTAAEPGDGGSDVAIALFTSGTTGTPKLVLLRHHNLVSYILSTVDFLSAGEDEAALVSVPQYHIAGMAAVLSNVYLGRRLVYLPQFDARRWVELAEAERITHAMIVPTMLGRILDVLAETGTTLPHLRHLSYGGGRMPTPVVERAMRLLPEVGFVNAYGLTETSSTIALLGPDDHRAAAASADAAVRARLGSVGRAVPGVEIEIRDADGAVLPAGEVGEVFVRGEQVAGEYESADARDEQGWFRTNDNGRLDADGYLFIEGRADDVIVRGGENMSPGEIEDVLFRHPAVAEVAVVGVPDVEWGETVAAAVVFHKGCKAEPDELRAWVKERLRSSRAPSIVVEKDALPYSETGKLLRRVLRAELAAVPADRG</sequence>
<dbReference type="Gene3D" id="3.30.300.30">
    <property type="match status" value="1"/>
</dbReference>
<dbReference type="InterPro" id="IPR045851">
    <property type="entry name" value="AMP-bd_C_sf"/>
</dbReference>
<dbReference type="CDD" id="cd04433">
    <property type="entry name" value="AFD_class_I"/>
    <property type="match status" value="1"/>
</dbReference>